<dbReference type="Proteomes" id="UP000469185">
    <property type="component" value="Unassembled WGS sequence"/>
</dbReference>
<feature type="region of interest" description="Disordered" evidence="1">
    <location>
        <begin position="159"/>
        <end position="205"/>
    </location>
</feature>
<reference evidence="3 4" key="1">
    <citation type="submission" date="2020-02" db="EMBL/GenBank/DDBJ databases">
        <authorList>
            <person name="Li X.-J."/>
            <person name="Feng X.-M."/>
        </authorList>
    </citation>
    <scope>NUCLEOTIDE SEQUENCE [LARGE SCALE GENOMIC DNA]</scope>
    <source>
        <strain evidence="3 4">CGMCC 4.7225</strain>
    </source>
</reference>
<dbReference type="AlphaFoldDB" id="A0A6N9YQQ3"/>
<proteinExistence type="predicted"/>
<accession>A0A6N9YQQ3</accession>
<dbReference type="EMBL" id="JAAGOB010000010">
    <property type="protein sequence ID" value="NED97312.1"/>
    <property type="molecule type" value="Genomic_DNA"/>
</dbReference>
<name>A0A6N9YQQ3_9ACTN</name>
<dbReference type="InterPro" id="IPR036779">
    <property type="entry name" value="LysM_dom_sf"/>
</dbReference>
<feature type="transmembrane region" description="Helical" evidence="2">
    <location>
        <begin position="21"/>
        <end position="36"/>
    </location>
</feature>
<dbReference type="CDD" id="cd00118">
    <property type="entry name" value="LysM"/>
    <property type="match status" value="1"/>
</dbReference>
<evidence type="ECO:0008006" key="5">
    <source>
        <dbReference type="Google" id="ProtNLM"/>
    </source>
</evidence>
<gene>
    <name evidence="3" type="ORF">G1H11_18600</name>
</gene>
<evidence type="ECO:0000256" key="1">
    <source>
        <dbReference type="SAM" id="MobiDB-lite"/>
    </source>
</evidence>
<feature type="transmembrane region" description="Helical" evidence="2">
    <location>
        <begin position="56"/>
        <end position="81"/>
    </location>
</feature>
<keyword evidence="4" id="KW-1185">Reference proteome</keyword>
<dbReference type="RefSeq" id="WP_163820086.1">
    <property type="nucleotide sequence ID" value="NZ_JAAGOB010000010.1"/>
</dbReference>
<keyword evidence="2" id="KW-0472">Membrane</keyword>
<comment type="caution">
    <text evidence="3">The sequence shown here is derived from an EMBL/GenBank/DDBJ whole genome shotgun (WGS) entry which is preliminary data.</text>
</comment>
<dbReference type="InterPro" id="IPR018392">
    <property type="entry name" value="LysM"/>
</dbReference>
<keyword evidence="2" id="KW-1133">Transmembrane helix</keyword>
<feature type="transmembrane region" description="Helical" evidence="2">
    <location>
        <begin position="102"/>
        <end position="121"/>
    </location>
</feature>
<evidence type="ECO:0000256" key="2">
    <source>
        <dbReference type="SAM" id="Phobius"/>
    </source>
</evidence>
<dbReference type="Gene3D" id="3.10.350.10">
    <property type="entry name" value="LysM domain"/>
    <property type="match status" value="1"/>
</dbReference>
<evidence type="ECO:0000313" key="3">
    <source>
        <dbReference type="EMBL" id="NED97312.1"/>
    </source>
</evidence>
<protein>
    <recommendedName>
        <fullName evidence="5">LysM peptidoglycan-binding domain-containing protein</fullName>
    </recommendedName>
</protein>
<sequence>MATHHRSDHHAWRHGVGRDEGVLLGGLAGAAAVLRWSLEHPVRAVTNGTAGYEELIAVACGGTASLVIGWLMFVTVAVMLATLPGRAGRLAMRCARRITPRMLHRLLPATLGVLVVATPMASATTASGSGDGGAPWPVHAVSVSAARAGGACADGADGASGLPGVGRPQVVTPVVLDRPPADDPEDGAPPEDRTMPDDTPPEQASTQHIVVERGQTLWSIADHHLRRARPSPAPPTPAEITAEWRRWFAANRSVIGEDPDLVHPGMRLTPPTHH</sequence>
<organism evidence="3 4">
    <name type="scientific">Phytoactinopolyspora alkaliphila</name>
    <dbReference type="NCBI Taxonomy" id="1783498"/>
    <lineage>
        <taxon>Bacteria</taxon>
        <taxon>Bacillati</taxon>
        <taxon>Actinomycetota</taxon>
        <taxon>Actinomycetes</taxon>
        <taxon>Jiangellales</taxon>
        <taxon>Jiangellaceae</taxon>
        <taxon>Phytoactinopolyspora</taxon>
    </lineage>
</organism>
<evidence type="ECO:0000313" key="4">
    <source>
        <dbReference type="Proteomes" id="UP000469185"/>
    </source>
</evidence>
<keyword evidence="2" id="KW-0812">Transmembrane</keyword>